<feature type="domain" description="Alpha-L-glutamate ligase-related protein ATP-grasp" evidence="1">
    <location>
        <begin position="75"/>
        <end position="339"/>
    </location>
</feature>
<evidence type="ECO:0000313" key="2">
    <source>
        <dbReference type="EMBL" id="PLW81527.1"/>
    </source>
</evidence>
<sequence length="357" mass="40259">MHVTSIPIAGIKFLSACVRFRANPITALKRFIKLCRDDLFSPDEIYFHRLLDPRIDNAVIRRMISKEKMLEPQLRLNPAGFRHHVDDKITFNGLCVRHGLPTPDIHAIFNRNSASKPNGTPSLRNLEDIERYLRDTSNTPIILKPADGHDGVGVDRLEKRGETWFDMHGGRVTPSLIFSRVQSPDTSRWIFQQVVDNHPEIAELSGALGLQTMRIRTVVNDNGQPELLGALLRLISGDNVYDNFRGGATGNMLAVLDVSDGRIVEVITSSKHHREINSITHHPGTKKQLIGFKIPHWEDVRTLALKASLSFRPLRCIGWDIAITAAGPMLIEGNLTWGILNRERDIYEYLQSMSTDT</sequence>
<gene>
    <name evidence="2" type="ORF">CWI75_14925</name>
</gene>
<dbReference type="RefSeq" id="WP_101522326.1">
    <property type="nucleotide sequence ID" value="NZ_PKLZ01000012.1"/>
</dbReference>
<name>A0A2N5XZE1_9GAMM</name>
<evidence type="ECO:0000259" key="1">
    <source>
        <dbReference type="Pfam" id="PF14397"/>
    </source>
</evidence>
<accession>A0A2N5XZE1</accession>
<dbReference type="SUPFAM" id="SSF56059">
    <property type="entry name" value="Glutathione synthetase ATP-binding domain-like"/>
    <property type="match status" value="1"/>
</dbReference>
<dbReference type="Pfam" id="PF14397">
    <property type="entry name" value="ATPgrasp_ST"/>
    <property type="match status" value="1"/>
</dbReference>
<evidence type="ECO:0000313" key="3">
    <source>
        <dbReference type="Proteomes" id="UP000234845"/>
    </source>
</evidence>
<dbReference type="InterPro" id="IPR039523">
    <property type="entry name" value="RimK-rel_E_lig_ATP-grasp"/>
</dbReference>
<dbReference type="Proteomes" id="UP000234845">
    <property type="component" value="Unassembled WGS sequence"/>
</dbReference>
<reference evidence="3" key="1">
    <citation type="submission" date="2017-11" db="EMBL/GenBank/DDBJ databases">
        <title>The draft genome sequence of Chromatocurvus sp. F02.</title>
        <authorList>
            <person name="Du Z.-J."/>
            <person name="Chang Y.-Q."/>
        </authorList>
    </citation>
    <scope>NUCLEOTIDE SEQUENCE [LARGE SCALE GENOMIC DNA]</scope>
    <source>
        <strain evidence="3">F02</strain>
    </source>
</reference>
<keyword evidence="3" id="KW-1185">Reference proteome</keyword>
<protein>
    <recommendedName>
        <fullName evidence="1">Alpha-L-glutamate ligase-related protein ATP-grasp domain-containing protein</fullName>
    </recommendedName>
</protein>
<dbReference type="AlphaFoldDB" id="A0A2N5XZE1"/>
<dbReference type="OrthoDB" id="336227at2"/>
<dbReference type="EMBL" id="PKLZ01000012">
    <property type="protein sequence ID" value="PLW81527.1"/>
    <property type="molecule type" value="Genomic_DNA"/>
</dbReference>
<comment type="caution">
    <text evidence="2">The sequence shown here is derived from an EMBL/GenBank/DDBJ whole genome shotgun (WGS) entry which is preliminary data.</text>
</comment>
<proteinExistence type="predicted"/>
<organism evidence="2 3">
    <name type="scientific">Kineobactrum sediminis</name>
    <dbReference type="NCBI Taxonomy" id="1905677"/>
    <lineage>
        <taxon>Bacteria</taxon>
        <taxon>Pseudomonadati</taxon>
        <taxon>Pseudomonadota</taxon>
        <taxon>Gammaproteobacteria</taxon>
        <taxon>Cellvibrionales</taxon>
        <taxon>Halieaceae</taxon>
        <taxon>Kineobactrum</taxon>
    </lineage>
</organism>